<feature type="domain" description="Polysaccharide lyase 14" evidence="2">
    <location>
        <begin position="120"/>
        <end position="306"/>
    </location>
</feature>
<dbReference type="InterPro" id="IPR048958">
    <property type="entry name" value="Polysacc_lyase_14"/>
</dbReference>
<keyword evidence="4" id="KW-1185">Reference proteome</keyword>
<keyword evidence="3" id="KW-0456">Lyase</keyword>
<accession>A0ABD5U6B4</accession>
<evidence type="ECO:0000313" key="3">
    <source>
        <dbReference type="EMBL" id="MFC6835898.1"/>
    </source>
</evidence>
<gene>
    <name evidence="3" type="ORF">ACFQHK_05175</name>
</gene>
<sequence>MSRDTRRTDDTIHDAELSRRSYLAVGGGALAAFFEVFGDDWVGRVEAAEDEEDAAENTTDVEPEGAENETTEEDEGEPVSEEPADADLVVPFDGSGYADSFTETYRTDSNAIVDDGDASGGSALRVTLQQGSHYGTDMRYRFADEQGSEPTAIRVSYDVLVEEGFEATGDGGKLPGPAGTYDSAGWGGRPATGSDGWSARMSFYPTGDASAPIDLSYYTYHADMSGQYGDWMAWDEGGSTARLQAGTWHRIEQYVELNTPGQNDGVLRGWVDGDLAFERTDLRFRDTEDIAVEDYWFNVYHGGGETAPSDSSIRFDDLRITVESE</sequence>
<evidence type="ECO:0000313" key="4">
    <source>
        <dbReference type="Proteomes" id="UP001596406"/>
    </source>
</evidence>
<comment type="caution">
    <text evidence="3">The sequence shown here is derived from an EMBL/GenBank/DDBJ whole genome shotgun (WGS) entry which is preliminary data.</text>
</comment>
<feature type="compositionally biased region" description="Acidic residues" evidence="1">
    <location>
        <begin position="48"/>
        <end position="85"/>
    </location>
</feature>
<reference evidence="3 4" key="1">
    <citation type="journal article" date="2019" name="Int. J. Syst. Evol. Microbiol.">
        <title>The Global Catalogue of Microorganisms (GCM) 10K type strain sequencing project: providing services to taxonomists for standard genome sequencing and annotation.</title>
        <authorList>
            <consortium name="The Broad Institute Genomics Platform"/>
            <consortium name="The Broad Institute Genome Sequencing Center for Infectious Disease"/>
            <person name="Wu L."/>
            <person name="Ma J."/>
        </authorList>
    </citation>
    <scope>NUCLEOTIDE SEQUENCE [LARGE SCALE GENOMIC DNA]</scope>
    <source>
        <strain evidence="3 4">PSRA2</strain>
    </source>
</reference>
<proteinExistence type="predicted"/>
<dbReference type="GO" id="GO:0016829">
    <property type="term" value="F:lyase activity"/>
    <property type="evidence" value="ECO:0007669"/>
    <property type="project" value="UniProtKB-KW"/>
</dbReference>
<protein>
    <submittedName>
        <fullName evidence="3">Polysaccharide lyase</fullName>
    </submittedName>
</protein>
<dbReference type="Proteomes" id="UP001596406">
    <property type="component" value="Unassembled WGS sequence"/>
</dbReference>
<dbReference type="Gene3D" id="2.60.120.200">
    <property type="match status" value="1"/>
</dbReference>
<dbReference type="EMBL" id="JBHSXM010000001">
    <property type="protein sequence ID" value="MFC6835898.1"/>
    <property type="molecule type" value="Genomic_DNA"/>
</dbReference>
<feature type="region of interest" description="Disordered" evidence="1">
    <location>
        <begin position="45"/>
        <end position="90"/>
    </location>
</feature>
<dbReference type="PANTHER" id="PTHR40124:SF1">
    <property type="entry name" value="DISAGGREGATASE RELATED REPEAT PROTEIN"/>
    <property type="match status" value="1"/>
</dbReference>
<dbReference type="RefSeq" id="WP_304447593.1">
    <property type="nucleotide sequence ID" value="NZ_JARRAH010000001.1"/>
</dbReference>
<organism evidence="3 4">
    <name type="scientific">Halomarina ordinaria</name>
    <dbReference type="NCBI Taxonomy" id="3033939"/>
    <lineage>
        <taxon>Archaea</taxon>
        <taxon>Methanobacteriati</taxon>
        <taxon>Methanobacteriota</taxon>
        <taxon>Stenosarchaea group</taxon>
        <taxon>Halobacteria</taxon>
        <taxon>Halobacteriales</taxon>
        <taxon>Natronomonadaceae</taxon>
        <taxon>Halomarina</taxon>
    </lineage>
</organism>
<dbReference type="Pfam" id="PF21294">
    <property type="entry name" value="Polysacc_lyase_14"/>
    <property type="match status" value="1"/>
</dbReference>
<dbReference type="AlphaFoldDB" id="A0ABD5U6B4"/>
<evidence type="ECO:0000256" key="1">
    <source>
        <dbReference type="SAM" id="MobiDB-lite"/>
    </source>
</evidence>
<dbReference type="PANTHER" id="PTHR40124">
    <property type="match status" value="1"/>
</dbReference>
<evidence type="ECO:0000259" key="2">
    <source>
        <dbReference type="Pfam" id="PF21294"/>
    </source>
</evidence>
<name>A0ABD5U6B4_9EURY</name>